<dbReference type="EMBL" id="CAWUPB010001111">
    <property type="protein sequence ID" value="CAK7338165.1"/>
    <property type="molecule type" value="Genomic_DNA"/>
</dbReference>
<feature type="compositionally biased region" description="Low complexity" evidence="1">
    <location>
        <begin position="99"/>
        <end position="113"/>
    </location>
</feature>
<feature type="compositionally biased region" description="Basic and acidic residues" evidence="1">
    <location>
        <begin position="15"/>
        <end position="24"/>
    </location>
</feature>
<protein>
    <submittedName>
        <fullName evidence="2">Uncharacterized protein</fullName>
    </submittedName>
</protein>
<dbReference type="Proteomes" id="UP001314170">
    <property type="component" value="Unassembled WGS sequence"/>
</dbReference>
<evidence type="ECO:0000256" key="1">
    <source>
        <dbReference type="SAM" id="MobiDB-lite"/>
    </source>
</evidence>
<name>A0AAV1RP42_9ROSI</name>
<comment type="caution">
    <text evidence="2">The sequence shown here is derived from an EMBL/GenBank/DDBJ whole genome shotgun (WGS) entry which is preliminary data.</text>
</comment>
<reference evidence="2 3" key="1">
    <citation type="submission" date="2024-01" db="EMBL/GenBank/DDBJ databases">
        <authorList>
            <person name="Waweru B."/>
        </authorList>
    </citation>
    <scope>NUCLEOTIDE SEQUENCE [LARGE SCALE GENOMIC DNA]</scope>
</reference>
<evidence type="ECO:0000313" key="2">
    <source>
        <dbReference type="EMBL" id="CAK7338165.1"/>
    </source>
</evidence>
<dbReference type="AlphaFoldDB" id="A0AAV1RP42"/>
<feature type="compositionally biased region" description="Acidic residues" evidence="1">
    <location>
        <begin position="25"/>
        <end position="34"/>
    </location>
</feature>
<feature type="region of interest" description="Disordered" evidence="1">
    <location>
        <begin position="1"/>
        <end position="64"/>
    </location>
</feature>
<feature type="region of interest" description="Disordered" evidence="1">
    <location>
        <begin position="88"/>
        <end position="113"/>
    </location>
</feature>
<keyword evidence="3" id="KW-1185">Reference proteome</keyword>
<gene>
    <name evidence="2" type="ORF">DCAF_LOCUS13208</name>
</gene>
<accession>A0AAV1RP42</accession>
<organism evidence="2 3">
    <name type="scientific">Dovyalis caffra</name>
    <dbReference type="NCBI Taxonomy" id="77055"/>
    <lineage>
        <taxon>Eukaryota</taxon>
        <taxon>Viridiplantae</taxon>
        <taxon>Streptophyta</taxon>
        <taxon>Embryophyta</taxon>
        <taxon>Tracheophyta</taxon>
        <taxon>Spermatophyta</taxon>
        <taxon>Magnoliopsida</taxon>
        <taxon>eudicotyledons</taxon>
        <taxon>Gunneridae</taxon>
        <taxon>Pentapetalae</taxon>
        <taxon>rosids</taxon>
        <taxon>fabids</taxon>
        <taxon>Malpighiales</taxon>
        <taxon>Salicaceae</taxon>
        <taxon>Flacourtieae</taxon>
        <taxon>Dovyalis</taxon>
    </lineage>
</organism>
<evidence type="ECO:0000313" key="3">
    <source>
        <dbReference type="Proteomes" id="UP001314170"/>
    </source>
</evidence>
<sequence>MGNDKDLQKGSTAMRTKERRSPKETEEDVEEEDDCSKRGLKSLLPRPPPGTLHSKPLANRSPLPQTSLTLTHYHHLSMDLSFTCYPQTPPFIVNDRHQTSTSSLVSLAKSDSS</sequence>
<proteinExistence type="predicted"/>